<name>A0AAE0EHC9_9ROSI</name>
<dbReference type="InterPro" id="IPR036691">
    <property type="entry name" value="Endo/exonu/phosph_ase_sf"/>
</dbReference>
<accession>A0AAE0EHC9</accession>
<dbReference type="Gene3D" id="3.60.10.10">
    <property type="entry name" value="Endonuclease/exonuclease/phosphatase"/>
    <property type="match status" value="1"/>
</dbReference>
<evidence type="ECO:0000313" key="3">
    <source>
        <dbReference type="Proteomes" id="UP001281410"/>
    </source>
</evidence>
<reference evidence="2" key="1">
    <citation type="journal article" date="2023" name="Plant J.">
        <title>Genome sequences and population genomics provide insights into the demographic history, inbreeding, and mutation load of two 'living fossil' tree species of Dipteronia.</title>
        <authorList>
            <person name="Feng Y."/>
            <person name="Comes H.P."/>
            <person name="Chen J."/>
            <person name="Zhu S."/>
            <person name="Lu R."/>
            <person name="Zhang X."/>
            <person name="Li P."/>
            <person name="Qiu J."/>
            <person name="Olsen K.M."/>
            <person name="Qiu Y."/>
        </authorList>
    </citation>
    <scope>NUCLEOTIDE SEQUENCE</scope>
    <source>
        <strain evidence="2">NBL</strain>
    </source>
</reference>
<dbReference type="Pfam" id="PF03372">
    <property type="entry name" value="Exo_endo_phos"/>
    <property type="match status" value="1"/>
</dbReference>
<evidence type="ECO:0000313" key="2">
    <source>
        <dbReference type="EMBL" id="KAK3228488.1"/>
    </source>
</evidence>
<sequence length="593" mass="67002">MSSDEADVGNLVTRYGPIFVGEGSGGPFHSKLGKRGSFEGRVENHIRSKGFGQNLVNEKFIGLEDPIADSLAAKSPLGQSVIDPKDLYVDLGLVLNIVDPNQLVQEQSSLSSARGGEGSHNNELVVNDKMKRSVWVPVSFMDCISWNVRGMGRAEKRCAVCKLVKKLKPSFLLLQESKVSSVDYRLIKLLGGGVLTKGMIIDAVGSSGGRGLISIWNEEAFSTKACVNTDSCSILLGELANVKKEVVICNVYASNVDVERVELWDFIVTNTRRFLVPWIIGGDFNVVLEASEKIGGPTIRSHLRHFRKFIDEAMLVNLPMQGSPFTWTNAREVASWARLDRFLVSPEILCWFPNLSQRNLPKSISDHSAVLFCIPKEKWGPCPFRFFNSWMENAEVMAHARNSWKLKRVAGPKGFVLATKLKAVKKVFKRWQKEVKLDCCSTDSMEARLVSIEMLAKTNGWSESLRDQRRQVMVEIWDTLLKEERYWRQKARVKWFLEGDRNSNFFHMVCNARRRRNFIDNIVINGALCKGPSQVRKGIFGFFKNQFEAKLDDRPRLEGLEFIKISKDNRKLLEEVFSVEEGAATGLKQEAWL</sequence>
<dbReference type="SUPFAM" id="SSF56219">
    <property type="entry name" value="DNase I-like"/>
    <property type="match status" value="1"/>
</dbReference>
<protein>
    <recommendedName>
        <fullName evidence="1">Endonuclease/exonuclease/phosphatase domain-containing protein</fullName>
    </recommendedName>
</protein>
<dbReference type="PANTHER" id="PTHR33710:SF64">
    <property type="entry name" value="ENDONUCLEASE_EXONUCLEASE_PHOSPHATASE DOMAIN-CONTAINING PROTEIN"/>
    <property type="match status" value="1"/>
</dbReference>
<keyword evidence="3" id="KW-1185">Reference proteome</keyword>
<dbReference type="PANTHER" id="PTHR33710">
    <property type="entry name" value="BNAC02G09200D PROTEIN"/>
    <property type="match status" value="1"/>
</dbReference>
<comment type="caution">
    <text evidence="2">The sequence shown here is derived from an EMBL/GenBank/DDBJ whole genome shotgun (WGS) entry which is preliminary data.</text>
</comment>
<evidence type="ECO:0000259" key="1">
    <source>
        <dbReference type="Pfam" id="PF03372"/>
    </source>
</evidence>
<proteinExistence type="predicted"/>
<dbReference type="GO" id="GO:0003824">
    <property type="term" value="F:catalytic activity"/>
    <property type="evidence" value="ECO:0007669"/>
    <property type="project" value="InterPro"/>
</dbReference>
<gene>
    <name evidence="2" type="ORF">Dsin_000369</name>
</gene>
<dbReference type="EMBL" id="JANJYJ010000001">
    <property type="protein sequence ID" value="KAK3228488.1"/>
    <property type="molecule type" value="Genomic_DNA"/>
</dbReference>
<dbReference type="InterPro" id="IPR005135">
    <property type="entry name" value="Endo/exonuclease/phosphatase"/>
</dbReference>
<organism evidence="2 3">
    <name type="scientific">Dipteronia sinensis</name>
    <dbReference type="NCBI Taxonomy" id="43782"/>
    <lineage>
        <taxon>Eukaryota</taxon>
        <taxon>Viridiplantae</taxon>
        <taxon>Streptophyta</taxon>
        <taxon>Embryophyta</taxon>
        <taxon>Tracheophyta</taxon>
        <taxon>Spermatophyta</taxon>
        <taxon>Magnoliopsida</taxon>
        <taxon>eudicotyledons</taxon>
        <taxon>Gunneridae</taxon>
        <taxon>Pentapetalae</taxon>
        <taxon>rosids</taxon>
        <taxon>malvids</taxon>
        <taxon>Sapindales</taxon>
        <taxon>Sapindaceae</taxon>
        <taxon>Hippocastanoideae</taxon>
        <taxon>Acereae</taxon>
        <taxon>Dipteronia</taxon>
    </lineage>
</organism>
<feature type="domain" description="Endonuclease/exonuclease/phosphatase" evidence="1">
    <location>
        <begin position="144"/>
        <end position="367"/>
    </location>
</feature>
<dbReference type="AlphaFoldDB" id="A0AAE0EHC9"/>
<dbReference type="Proteomes" id="UP001281410">
    <property type="component" value="Unassembled WGS sequence"/>
</dbReference>